<comment type="caution">
    <text evidence="1">The sequence shown here is derived from an EMBL/GenBank/DDBJ whole genome shotgun (WGS) entry which is preliminary data.</text>
</comment>
<dbReference type="Proteomes" id="UP000016023">
    <property type="component" value="Unassembled WGS sequence"/>
</dbReference>
<proteinExistence type="predicted"/>
<keyword evidence="2" id="KW-1185">Reference proteome</keyword>
<evidence type="ECO:0000313" key="2">
    <source>
        <dbReference type="Proteomes" id="UP000016023"/>
    </source>
</evidence>
<dbReference type="HOGENOM" id="CLU_3409914_0_0_10"/>
<organism evidence="1 2">
    <name type="scientific">Prevotella micans F0438</name>
    <dbReference type="NCBI Taxonomy" id="883158"/>
    <lineage>
        <taxon>Bacteria</taxon>
        <taxon>Pseudomonadati</taxon>
        <taxon>Bacteroidota</taxon>
        <taxon>Bacteroidia</taxon>
        <taxon>Bacteroidales</taxon>
        <taxon>Prevotellaceae</taxon>
        <taxon>Prevotella</taxon>
    </lineage>
</organism>
<gene>
    <name evidence="1" type="ORF">HMPREF9140_01586</name>
</gene>
<dbReference type="EMBL" id="AGWK01000042">
    <property type="protein sequence ID" value="EHO68546.1"/>
    <property type="molecule type" value="Genomic_DNA"/>
</dbReference>
<evidence type="ECO:0000313" key="1">
    <source>
        <dbReference type="EMBL" id="EHO68546.1"/>
    </source>
</evidence>
<name>H1Q3U8_9BACT</name>
<reference evidence="1 2" key="1">
    <citation type="submission" date="2011-12" db="EMBL/GenBank/DDBJ databases">
        <title>The Genome Sequence of Prevotella micans F0438.</title>
        <authorList>
            <consortium name="The Broad Institute Genome Sequencing Platform"/>
            <person name="Earl A."/>
            <person name="Ward D."/>
            <person name="Feldgarden M."/>
            <person name="Gevers D."/>
            <person name="Izard J."/>
            <person name="Baranova O.V."/>
            <person name="Blanton J.M."/>
            <person name="Wade W.G."/>
            <person name="Dewhirst F.E."/>
            <person name="Young S.K."/>
            <person name="Zeng Q."/>
            <person name="Gargeya S."/>
            <person name="Fitzgerald M."/>
            <person name="Haas B."/>
            <person name="Abouelleil A."/>
            <person name="Alvarado L."/>
            <person name="Arachchi H.M."/>
            <person name="Berlin A."/>
            <person name="Chapman S.B."/>
            <person name="Gearin G."/>
            <person name="Goldberg J."/>
            <person name="Griggs A."/>
            <person name="Gujja S."/>
            <person name="Hansen M."/>
            <person name="Heiman D."/>
            <person name="Howarth C."/>
            <person name="Larimer J."/>
            <person name="Lui A."/>
            <person name="MacDonald P.J.P."/>
            <person name="McCowen C."/>
            <person name="Montmayeur A."/>
            <person name="Murphy C."/>
            <person name="Neiman D."/>
            <person name="Pearson M."/>
            <person name="Priest M."/>
            <person name="Roberts A."/>
            <person name="Saif S."/>
            <person name="Shea T."/>
            <person name="Sisk P."/>
            <person name="Stolte C."/>
            <person name="Sykes S."/>
            <person name="Wortman J."/>
            <person name="Nusbaum C."/>
            <person name="Birren B."/>
        </authorList>
    </citation>
    <scope>NUCLEOTIDE SEQUENCE [LARGE SCALE GENOMIC DNA]</scope>
    <source>
        <strain evidence="1 2">F0438</strain>
    </source>
</reference>
<accession>H1Q3U8</accession>
<protein>
    <submittedName>
        <fullName evidence="1">Uncharacterized protein</fullName>
    </submittedName>
</protein>
<sequence>MTIDDAKQEIKVKKIMNNTARIRCSNRIF</sequence>
<dbReference type="AlphaFoldDB" id="H1Q3U8"/>